<reference evidence="4 5" key="2">
    <citation type="submission" date="2014-05" db="EMBL/GenBank/DDBJ databases">
        <title>Genome sequence of the 3-chlorobenzoate degrading bacterium Pseudomonas knackmussii B13 shows multiple evidence for horizontal gene transfer.</title>
        <authorList>
            <person name="Miyazaki R."/>
            <person name="Bertelli C."/>
            <person name="Falquet L."/>
            <person name="Robinson-Rechavi M."/>
            <person name="Gharib W."/>
            <person name="Roy S."/>
            <person name="Van der Meer J.R."/>
        </authorList>
    </citation>
    <scope>NUCLEOTIDE SEQUENCE [LARGE SCALE GENOMIC DNA]</scope>
    <source>
        <strain evidence="4 5">B13</strain>
    </source>
</reference>
<dbReference type="Pfam" id="PF18073">
    <property type="entry name" value="Zn_ribbon_LapB"/>
    <property type="match status" value="1"/>
</dbReference>
<dbReference type="KEGG" id="pkc:PKB_3898"/>
<keyword evidence="1" id="KW-0479">Metal-binding</keyword>
<dbReference type="STRING" id="1301098.PKB_3898"/>
<dbReference type="HOGENOM" id="CLU_059365_1_0_6"/>
<evidence type="ECO:0000256" key="1">
    <source>
        <dbReference type="ARBA" id="ARBA00022723"/>
    </source>
</evidence>
<dbReference type="GO" id="GO:0046872">
    <property type="term" value="F:metal ion binding"/>
    <property type="evidence" value="ECO:0007669"/>
    <property type="project" value="UniProtKB-KW"/>
</dbReference>
<dbReference type="PATRIC" id="fig|1301098.3.peg.3902"/>
<reference evidence="4 5" key="1">
    <citation type="submission" date="2013-03" db="EMBL/GenBank/DDBJ databases">
        <authorList>
            <person name="Linke B."/>
        </authorList>
    </citation>
    <scope>NUCLEOTIDE SEQUENCE [LARGE SCALE GENOMIC DNA]</scope>
    <source>
        <strain evidence="4 5">B13</strain>
    </source>
</reference>
<feature type="repeat" description="TPR" evidence="2">
    <location>
        <begin position="71"/>
        <end position="104"/>
    </location>
</feature>
<dbReference type="InterPro" id="IPR011990">
    <property type="entry name" value="TPR-like_helical_dom_sf"/>
</dbReference>
<evidence type="ECO:0000313" key="5">
    <source>
        <dbReference type="Proteomes" id="UP000025241"/>
    </source>
</evidence>
<dbReference type="Gene3D" id="1.25.40.10">
    <property type="entry name" value="Tetratricopeptide repeat domain"/>
    <property type="match status" value="1"/>
</dbReference>
<evidence type="ECO:0000259" key="3">
    <source>
        <dbReference type="Pfam" id="PF18073"/>
    </source>
</evidence>
<name>A0A024HL22_PSEKB</name>
<proteinExistence type="predicted"/>
<feature type="domain" description="LapB rubredoxin metal binding" evidence="3">
    <location>
        <begin position="351"/>
        <end position="378"/>
    </location>
</feature>
<dbReference type="SUPFAM" id="SSF48452">
    <property type="entry name" value="TPR-like"/>
    <property type="match status" value="1"/>
</dbReference>
<dbReference type="InterPro" id="IPR019734">
    <property type="entry name" value="TPR_rpt"/>
</dbReference>
<keyword evidence="5" id="KW-1185">Reference proteome</keyword>
<organism evidence="4 5">
    <name type="scientific">Pseudomonas knackmussii (strain DSM 6978 / CCUG 54928 / LMG 23759 / B13)</name>
    <dbReference type="NCBI Taxonomy" id="1301098"/>
    <lineage>
        <taxon>Bacteria</taxon>
        <taxon>Pseudomonadati</taxon>
        <taxon>Pseudomonadota</taxon>
        <taxon>Gammaproteobacteria</taxon>
        <taxon>Pseudomonadales</taxon>
        <taxon>Pseudomonadaceae</taxon>
        <taxon>Pseudomonas</taxon>
    </lineage>
</organism>
<sequence>MSSVVAVLLFVLAIAIGWVLGRRSLRSGAPGAPAEQSLQERVRSIHSLLDRHSDDALEHLSQGLALNVDTLESHVHVGNLFRRRGDIEKAIQIHQELLSRVPEGDGLAARISLELARDFIAGGLLGHAEQLLDELLQRDEPAASVEALDELRRIAEREKNWSRAIELASRLLPQRPQLKTGLANYFCELAQEKTRLGEQSATHELLREALRIDRNCVRALLMRLDCELWRGDLAAAISSMRELLVAHQGFAGELLPILRRHNSFATPEVLAGLRALADEQEVPSSVLAMLAENDADSMRWRERMQARLQQQPSWQGLMDFVAALGADKDDVESFSRTRPLLLGLYGAMPHYRCGNCGFAGREMHWQCPGCHAWNSIMPIQAPLLS</sequence>
<dbReference type="AlphaFoldDB" id="A0A024HL22"/>
<dbReference type="Proteomes" id="UP000025241">
    <property type="component" value="Chromosome I"/>
</dbReference>
<dbReference type="PROSITE" id="PS50005">
    <property type="entry name" value="TPR"/>
    <property type="match status" value="1"/>
</dbReference>
<evidence type="ECO:0000313" key="4">
    <source>
        <dbReference type="EMBL" id="CDF85227.1"/>
    </source>
</evidence>
<dbReference type="EMBL" id="HG322950">
    <property type="protein sequence ID" value="CDF85227.1"/>
    <property type="molecule type" value="Genomic_DNA"/>
</dbReference>
<dbReference type="eggNOG" id="COG2956">
    <property type="taxonomic scope" value="Bacteria"/>
</dbReference>
<dbReference type="RefSeq" id="WP_043253577.1">
    <property type="nucleotide sequence ID" value="NZ_HG322950.1"/>
</dbReference>
<gene>
    <name evidence="4" type="ORF">PKB_3898</name>
</gene>
<protein>
    <recommendedName>
        <fullName evidence="3">LapB rubredoxin metal binding domain-containing protein</fullName>
    </recommendedName>
</protein>
<keyword evidence="2" id="KW-0802">TPR repeat</keyword>
<dbReference type="InterPro" id="IPR041166">
    <property type="entry name" value="Rubredoxin_2"/>
</dbReference>
<accession>A0A024HL22</accession>
<evidence type="ECO:0000256" key="2">
    <source>
        <dbReference type="PROSITE-ProRule" id="PRU00339"/>
    </source>
</evidence>